<sequence length="120" mass="13670">MPGPNGGWFVASTTYRLDVSLILCDMCRIETTLFKTEYDIIIIKATFSNFTFLNACRYFVDVVCYGTLNIYSRILLELLYAAELLYQYSGNMYELPLVEEDHGLSSQSEICSPDMAEDAE</sequence>
<evidence type="ECO:0000313" key="1">
    <source>
        <dbReference type="EMBL" id="VDM76041.1"/>
    </source>
</evidence>
<protein>
    <submittedName>
        <fullName evidence="1">Uncharacterized protein</fullName>
    </submittedName>
</protein>
<dbReference type="Proteomes" id="UP000270094">
    <property type="component" value="Unassembled WGS sequence"/>
</dbReference>
<reference evidence="1 2" key="1">
    <citation type="submission" date="2018-11" db="EMBL/GenBank/DDBJ databases">
        <authorList>
            <consortium name="Pathogen Informatics"/>
        </authorList>
    </citation>
    <scope>NUCLEOTIDE SEQUENCE [LARGE SCALE GENOMIC DNA]</scope>
</reference>
<evidence type="ECO:0000313" key="2">
    <source>
        <dbReference type="Proteomes" id="UP000270094"/>
    </source>
</evidence>
<organism evidence="1 2">
    <name type="scientific">Strongylus vulgaris</name>
    <name type="common">Blood worm</name>
    <dbReference type="NCBI Taxonomy" id="40348"/>
    <lineage>
        <taxon>Eukaryota</taxon>
        <taxon>Metazoa</taxon>
        <taxon>Ecdysozoa</taxon>
        <taxon>Nematoda</taxon>
        <taxon>Chromadorea</taxon>
        <taxon>Rhabditida</taxon>
        <taxon>Rhabditina</taxon>
        <taxon>Rhabditomorpha</taxon>
        <taxon>Strongyloidea</taxon>
        <taxon>Strongylidae</taxon>
        <taxon>Strongylus</taxon>
    </lineage>
</organism>
<gene>
    <name evidence="1" type="ORF">SVUK_LOCUS11039</name>
</gene>
<accession>A0A3P7ISZ5</accession>
<proteinExistence type="predicted"/>
<name>A0A3P7ISZ5_STRVU</name>
<keyword evidence="2" id="KW-1185">Reference proteome</keyword>
<dbReference type="AlphaFoldDB" id="A0A3P7ISZ5"/>
<dbReference type="EMBL" id="UYYB01096241">
    <property type="protein sequence ID" value="VDM76041.1"/>
    <property type="molecule type" value="Genomic_DNA"/>
</dbReference>